<dbReference type="Pfam" id="PF01636">
    <property type="entry name" value="APH"/>
    <property type="match status" value="1"/>
</dbReference>
<dbReference type="EMBL" id="AP025523">
    <property type="protein sequence ID" value="BDE05854.1"/>
    <property type="molecule type" value="Genomic_DNA"/>
</dbReference>
<protein>
    <recommendedName>
        <fullName evidence="2">Aminoglycoside phosphotransferase domain-containing protein</fullName>
    </recommendedName>
</protein>
<organism evidence="3 4">
    <name type="scientific">Vulcanimicrobium alpinum</name>
    <dbReference type="NCBI Taxonomy" id="3016050"/>
    <lineage>
        <taxon>Bacteria</taxon>
        <taxon>Bacillati</taxon>
        <taxon>Vulcanimicrobiota</taxon>
        <taxon>Vulcanimicrobiia</taxon>
        <taxon>Vulcanimicrobiales</taxon>
        <taxon>Vulcanimicrobiaceae</taxon>
        <taxon>Vulcanimicrobium</taxon>
    </lineage>
</organism>
<evidence type="ECO:0000313" key="4">
    <source>
        <dbReference type="Proteomes" id="UP001317532"/>
    </source>
</evidence>
<feature type="region of interest" description="Disordered" evidence="1">
    <location>
        <begin position="94"/>
        <end position="115"/>
    </location>
</feature>
<dbReference type="Proteomes" id="UP001317532">
    <property type="component" value="Chromosome"/>
</dbReference>
<evidence type="ECO:0000256" key="1">
    <source>
        <dbReference type="SAM" id="MobiDB-lite"/>
    </source>
</evidence>
<gene>
    <name evidence="3" type="ORF">WPS_11300</name>
</gene>
<sequence length="115" mass="12146">MSSRLQWTPEITVSAELARGLVAAQFPALAHAPLAPFGNGWDNTAFLVGDVVFRFPRRTIAVPLLEREIAILPLLAPLLPAAIPVPSYTGVASDAYPGPSPGMTGSPERRCAARA</sequence>
<dbReference type="AlphaFoldDB" id="A0AAN1XUW4"/>
<keyword evidence="4" id="KW-1185">Reference proteome</keyword>
<reference evidence="3 4" key="1">
    <citation type="journal article" date="2022" name="ISME Commun">
        <title>Vulcanimicrobium alpinus gen. nov. sp. nov., the first cultivated representative of the candidate phylum 'Eremiobacterota', is a metabolically versatile aerobic anoxygenic phototroph.</title>
        <authorList>
            <person name="Yabe S."/>
            <person name="Muto K."/>
            <person name="Abe K."/>
            <person name="Yokota A."/>
            <person name="Staudigel H."/>
            <person name="Tebo B.M."/>
        </authorList>
    </citation>
    <scope>NUCLEOTIDE SEQUENCE [LARGE SCALE GENOMIC DNA]</scope>
    <source>
        <strain evidence="3 4">WC8-2</strain>
    </source>
</reference>
<name>A0AAN1XUW4_UNVUL</name>
<proteinExistence type="predicted"/>
<dbReference type="RefSeq" id="WP_405054933.1">
    <property type="nucleotide sequence ID" value="NZ_AP025523.1"/>
</dbReference>
<feature type="domain" description="Aminoglycoside phosphotransferase" evidence="2">
    <location>
        <begin position="35"/>
        <end position="95"/>
    </location>
</feature>
<evidence type="ECO:0000259" key="2">
    <source>
        <dbReference type="Pfam" id="PF01636"/>
    </source>
</evidence>
<dbReference type="InterPro" id="IPR011009">
    <property type="entry name" value="Kinase-like_dom_sf"/>
</dbReference>
<dbReference type="SUPFAM" id="SSF56112">
    <property type="entry name" value="Protein kinase-like (PK-like)"/>
    <property type="match status" value="1"/>
</dbReference>
<dbReference type="InterPro" id="IPR002575">
    <property type="entry name" value="Aminoglycoside_PTrfase"/>
</dbReference>
<dbReference type="Gene3D" id="3.30.200.20">
    <property type="entry name" value="Phosphorylase Kinase, domain 1"/>
    <property type="match status" value="1"/>
</dbReference>
<evidence type="ECO:0000313" key="3">
    <source>
        <dbReference type="EMBL" id="BDE05854.1"/>
    </source>
</evidence>
<dbReference type="KEGG" id="vab:WPS_11300"/>
<accession>A0AAN1XUW4</accession>